<accession>A0A1Y5RSC8</accession>
<keyword evidence="3" id="KW-1185">Reference proteome</keyword>
<feature type="transmembrane region" description="Helical" evidence="1">
    <location>
        <begin position="77"/>
        <end position="97"/>
    </location>
</feature>
<evidence type="ECO:0000256" key="1">
    <source>
        <dbReference type="SAM" id="Phobius"/>
    </source>
</evidence>
<dbReference type="EMBL" id="FWFQ01000004">
    <property type="protein sequence ID" value="SLN21562.1"/>
    <property type="molecule type" value="Genomic_DNA"/>
</dbReference>
<evidence type="ECO:0000313" key="2">
    <source>
        <dbReference type="EMBL" id="SLN21562.1"/>
    </source>
</evidence>
<organism evidence="2 3">
    <name type="scientific">Pseudoruegeria aquimaris</name>
    <dbReference type="NCBI Taxonomy" id="393663"/>
    <lineage>
        <taxon>Bacteria</taxon>
        <taxon>Pseudomonadati</taxon>
        <taxon>Pseudomonadota</taxon>
        <taxon>Alphaproteobacteria</taxon>
        <taxon>Rhodobacterales</taxon>
        <taxon>Roseobacteraceae</taxon>
        <taxon>Pseudoruegeria</taxon>
    </lineage>
</organism>
<gene>
    <name evidence="2" type="ORF">PSA7680_00800</name>
</gene>
<reference evidence="2 3" key="1">
    <citation type="submission" date="2017-03" db="EMBL/GenBank/DDBJ databases">
        <authorList>
            <person name="Afonso C.L."/>
            <person name="Miller P.J."/>
            <person name="Scott M.A."/>
            <person name="Spackman E."/>
            <person name="Goraichik I."/>
            <person name="Dimitrov K.M."/>
            <person name="Suarez D.L."/>
            <person name="Swayne D.E."/>
        </authorList>
    </citation>
    <scope>NUCLEOTIDE SEQUENCE [LARGE SCALE GENOMIC DNA]</scope>
    <source>
        <strain evidence="2 3">CECT 7680</strain>
    </source>
</reference>
<keyword evidence="1" id="KW-1133">Transmembrane helix</keyword>
<name>A0A1Y5RSC8_9RHOB</name>
<keyword evidence="1" id="KW-0472">Membrane</keyword>
<feature type="transmembrane region" description="Helical" evidence="1">
    <location>
        <begin position="43"/>
        <end position="65"/>
    </location>
</feature>
<proteinExistence type="predicted"/>
<evidence type="ECO:0000313" key="3">
    <source>
        <dbReference type="Proteomes" id="UP000193409"/>
    </source>
</evidence>
<sequence>MVAENENIFVDEAELMKKPWVRVDDTYWGCIVRSYSGTHSFNNILRGTCGFVGLVLVFTALGFWLLPGSLLTSDVAVMKFLSSSSLCISGLLFLWFASQETRREVHIDRARSEIREALRNSRGNAFMLRRYAFEDIGSVFIERPSYEGGPSRLLLRYRNTSQVISIAVADESKLVALRDRLAKDILGVSKPASAISPAAAAGKKPRRFKVQSPSRVM</sequence>
<dbReference type="Proteomes" id="UP000193409">
    <property type="component" value="Unassembled WGS sequence"/>
</dbReference>
<protein>
    <submittedName>
        <fullName evidence="2">Uncharacterized protein</fullName>
    </submittedName>
</protein>
<dbReference type="AlphaFoldDB" id="A0A1Y5RSC8"/>
<keyword evidence="1" id="KW-0812">Transmembrane</keyword>